<sequence>MRNLFIFLFVVACSFSGFAHVGSPGVTYEGKAGPYKVLVSIAPPDVIPGTAQVSVFLEGATKDVRITAMPVYFMSGKEGTPKSDEAKATDQPGRYDVRLWFMSAGASSVSVKVDGPAGKGEVLIPVMAVSTAVRTMPPGLGWGLLAMAVFLVILMVTIIGSSVSDGQLMPGISTDSKRATRRIIGSAGSLVVLALILWGGKTWWNGLAADYRDYLYQPFQATTIADVDNHILTLRIDSMLLHKMRTTGRFVTTRKLNYLVPDHGKLMHLFLVKAGELDAFAHLHPKRVDSVTFESALPELPAGKYWLYADITRLSVFAETIVDTVEIPGMRMRNAAYSPVSSAPDRDDTWFVTNGISAASRNLRNADVAICGSPGVSVPLADGSAATWMRKSGERLQAGKLTDLRFAFTGPEGKPALLDPYLGMMAHAVILKDDGTVYIHLHPNGNYSMGSQRAILDRIAFHKPISEYLPRPRVFADSIDHFVRKLDEMDDNTRNALLTLGMDHTASAGGHTAHEVSFPYAFPKAGKYRVWVQVKRNGKILNSAFDAEVKD</sequence>
<accession>A0A7K1XY90</accession>
<dbReference type="RefSeq" id="WP_160906929.1">
    <property type="nucleotide sequence ID" value="NZ_WVHS01000002.1"/>
</dbReference>
<feature type="chain" id="PRO_5029903461" evidence="2">
    <location>
        <begin position="20"/>
        <end position="551"/>
    </location>
</feature>
<gene>
    <name evidence="3" type="ORF">GS398_11665</name>
</gene>
<feature type="signal peptide" evidence="2">
    <location>
        <begin position="1"/>
        <end position="19"/>
    </location>
</feature>
<evidence type="ECO:0000256" key="2">
    <source>
        <dbReference type="SAM" id="SignalP"/>
    </source>
</evidence>
<feature type="transmembrane region" description="Helical" evidence="1">
    <location>
        <begin position="140"/>
        <end position="163"/>
    </location>
</feature>
<dbReference type="Proteomes" id="UP000451233">
    <property type="component" value="Unassembled WGS sequence"/>
</dbReference>
<proteinExistence type="predicted"/>
<organism evidence="3 4">
    <name type="scientific">Hufsiella ginkgonis</name>
    <dbReference type="NCBI Taxonomy" id="2695274"/>
    <lineage>
        <taxon>Bacteria</taxon>
        <taxon>Pseudomonadati</taxon>
        <taxon>Bacteroidota</taxon>
        <taxon>Sphingobacteriia</taxon>
        <taxon>Sphingobacteriales</taxon>
        <taxon>Sphingobacteriaceae</taxon>
        <taxon>Hufsiella</taxon>
    </lineage>
</organism>
<keyword evidence="4" id="KW-1185">Reference proteome</keyword>
<evidence type="ECO:0000256" key="1">
    <source>
        <dbReference type="SAM" id="Phobius"/>
    </source>
</evidence>
<comment type="caution">
    <text evidence="3">The sequence shown here is derived from an EMBL/GenBank/DDBJ whole genome shotgun (WGS) entry which is preliminary data.</text>
</comment>
<protein>
    <submittedName>
        <fullName evidence="3">Uncharacterized protein</fullName>
    </submittedName>
</protein>
<keyword evidence="1" id="KW-1133">Transmembrane helix</keyword>
<dbReference type="EMBL" id="WVHS01000002">
    <property type="protein sequence ID" value="MXV15965.1"/>
    <property type="molecule type" value="Genomic_DNA"/>
</dbReference>
<keyword evidence="1" id="KW-0472">Membrane</keyword>
<dbReference type="AlphaFoldDB" id="A0A7K1XY90"/>
<reference evidence="3 4" key="1">
    <citation type="submission" date="2019-11" db="EMBL/GenBank/DDBJ databases">
        <title>Pedobacter sp. HMF7056 Genome sequencing and assembly.</title>
        <authorList>
            <person name="Kang H."/>
            <person name="Kim H."/>
            <person name="Joh K."/>
        </authorList>
    </citation>
    <scope>NUCLEOTIDE SEQUENCE [LARGE SCALE GENOMIC DNA]</scope>
    <source>
        <strain evidence="3 4">HMF7056</strain>
    </source>
</reference>
<evidence type="ECO:0000313" key="3">
    <source>
        <dbReference type="EMBL" id="MXV15965.1"/>
    </source>
</evidence>
<feature type="transmembrane region" description="Helical" evidence="1">
    <location>
        <begin position="183"/>
        <end position="204"/>
    </location>
</feature>
<keyword evidence="1" id="KW-0812">Transmembrane</keyword>
<keyword evidence="2" id="KW-0732">Signal</keyword>
<name>A0A7K1XY90_9SPHI</name>
<evidence type="ECO:0000313" key="4">
    <source>
        <dbReference type="Proteomes" id="UP000451233"/>
    </source>
</evidence>